<dbReference type="InterPro" id="IPR001387">
    <property type="entry name" value="Cro/C1-type_HTH"/>
</dbReference>
<dbReference type="EMBL" id="JAAMPJ010000014">
    <property type="protein sequence ID" value="NGY65076.1"/>
    <property type="molecule type" value="Genomic_DNA"/>
</dbReference>
<evidence type="ECO:0000313" key="2">
    <source>
        <dbReference type="EMBL" id="NGY65076.1"/>
    </source>
</evidence>
<organism evidence="2 3">
    <name type="scientific">Lentzea alba</name>
    <dbReference type="NCBI Taxonomy" id="2714351"/>
    <lineage>
        <taxon>Bacteria</taxon>
        <taxon>Bacillati</taxon>
        <taxon>Actinomycetota</taxon>
        <taxon>Actinomycetes</taxon>
        <taxon>Pseudonocardiales</taxon>
        <taxon>Pseudonocardiaceae</taxon>
        <taxon>Lentzea</taxon>
    </lineage>
</organism>
<dbReference type="InterPro" id="IPR043917">
    <property type="entry name" value="DUF5753"/>
</dbReference>
<keyword evidence="3" id="KW-1185">Reference proteome</keyword>
<dbReference type="Proteomes" id="UP000481360">
    <property type="component" value="Unassembled WGS sequence"/>
</dbReference>
<comment type="caution">
    <text evidence="2">The sequence shown here is derived from an EMBL/GenBank/DDBJ whole genome shotgun (WGS) entry which is preliminary data.</text>
</comment>
<dbReference type="SUPFAM" id="SSF47413">
    <property type="entry name" value="lambda repressor-like DNA-binding domains"/>
    <property type="match status" value="1"/>
</dbReference>
<evidence type="ECO:0000313" key="3">
    <source>
        <dbReference type="Proteomes" id="UP000481360"/>
    </source>
</evidence>
<dbReference type="CDD" id="cd00093">
    <property type="entry name" value="HTH_XRE"/>
    <property type="match status" value="1"/>
</dbReference>
<sequence length="334" mass="36929">MSWSALRWGSWLIVPGTTDPSYSKEFHMPQRISTARGREFGEGVRAAIRASGMTARRVAELVGWQEAKLSDFLNGKIGCTEAELALLLGVCRTPVEERDRLLSLLPEAHVEGWWQRHGSCVPGRLRTLVQNVKAAKTLTTWHPHGLSVFLQSVDYLRAAISASPNVPEEETDQRVKAAQELQELLSGRGLQCTFYIHEQALHLPIGGHEVHVGQVHHVLLMAVRTNVAIRILPTEVGAHAGMSGAFTRLDFPAYEPLVFLEHENSTLIEEEKTAVEGYLEVVRSLDRASLDGEQSKMVLLQLAERLATADSFGHDRLLPGAPTVGVAFPADRRM</sequence>
<name>A0A7C9W059_9PSEU</name>
<dbReference type="Pfam" id="PF19054">
    <property type="entry name" value="DUF5753"/>
    <property type="match status" value="1"/>
</dbReference>
<gene>
    <name evidence="2" type="ORF">G7043_39800</name>
</gene>
<dbReference type="AlphaFoldDB" id="A0A7C9W059"/>
<dbReference type="RefSeq" id="WP_166053867.1">
    <property type="nucleotide sequence ID" value="NZ_JAAMPJ010000014.1"/>
</dbReference>
<feature type="domain" description="DUF5753" evidence="1">
    <location>
        <begin position="125"/>
        <end position="299"/>
    </location>
</feature>
<dbReference type="GO" id="GO:0003677">
    <property type="term" value="F:DNA binding"/>
    <property type="evidence" value="ECO:0007669"/>
    <property type="project" value="InterPro"/>
</dbReference>
<dbReference type="Pfam" id="PF13560">
    <property type="entry name" value="HTH_31"/>
    <property type="match status" value="1"/>
</dbReference>
<dbReference type="InterPro" id="IPR010982">
    <property type="entry name" value="Lambda_DNA-bd_dom_sf"/>
</dbReference>
<protein>
    <submittedName>
        <fullName evidence="2">Helix-turn-helix domain-containing protein</fullName>
    </submittedName>
</protein>
<reference evidence="2 3" key="1">
    <citation type="submission" date="2020-03" db="EMBL/GenBank/DDBJ databases">
        <title>Isolation and identification of active actinomycetes.</title>
        <authorList>
            <person name="Sun X."/>
        </authorList>
    </citation>
    <scope>NUCLEOTIDE SEQUENCE [LARGE SCALE GENOMIC DNA]</scope>
    <source>
        <strain evidence="2 3">NEAU-D13</strain>
    </source>
</reference>
<proteinExistence type="predicted"/>
<evidence type="ECO:0000259" key="1">
    <source>
        <dbReference type="Pfam" id="PF19054"/>
    </source>
</evidence>
<accession>A0A7C9W059</accession>